<name>A0AAU9C885_9GAMM</name>
<keyword evidence="1" id="KW-0001">2Fe-2S</keyword>
<keyword evidence="4" id="KW-0408">Iron</keyword>
<dbReference type="CDD" id="cd03529">
    <property type="entry name" value="Rieske_NirD"/>
    <property type="match status" value="1"/>
</dbReference>
<dbReference type="RefSeq" id="WP_286293090.1">
    <property type="nucleotide sequence ID" value="NZ_AP024718.1"/>
</dbReference>
<gene>
    <name evidence="8" type="ORF">MIN45_P0413</name>
</gene>
<dbReference type="SUPFAM" id="SSF50022">
    <property type="entry name" value="ISP domain"/>
    <property type="match status" value="1"/>
</dbReference>
<dbReference type="PANTHER" id="PTHR40562:SF1">
    <property type="entry name" value="NITRITE REDUCTASE (NADH) SMALL SUBUNIT"/>
    <property type="match status" value="1"/>
</dbReference>
<dbReference type="EC" id="1.7.1.15" evidence="8"/>
<keyword evidence="3 8" id="KW-0560">Oxidoreductase</keyword>
<evidence type="ECO:0000256" key="3">
    <source>
        <dbReference type="ARBA" id="ARBA00023002"/>
    </source>
</evidence>
<evidence type="ECO:0000313" key="9">
    <source>
        <dbReference type="Proteomes" id="UP001321450"/>
    </source>
</evidence>
<keyword evidence="6" id="KW-0534">Nitrate assimilation</keyword>
<dbReference type="NCBIfam" id="TIGR02378">
    <property type="entry name" value="nirD_assim_sml"/>
    <property type="match status" value="1"/>
</dbReference>
<dbReference type="EMBL" id="AP024718">
    <property type="protein sequence ID" value="BCX88046.1"/>
    <property type="molecule type" value="Genomic_DNA"/>
</dbReference>
<dbReference type="InterPro" id="IPR036922">
    <property type="entry name" value="Rieske_2Fe-2S_sf"/>
</dbReference>
<dbReference type="Proteomes" id="UP001321450">
    <property type="component" value="Chromosome"/>
</dbReference>
<proteinExistence type="predicted"/>
<dbReference type="InterPro" id="IPR012748">
    <property type="entry name" value="Rieske-like_NirD"/>
</dbReference>
<dbReference type="PROSITE" id="PS51300">
    <property type="entry name" value="NIRD"/>
    <property type="match status" value="1"/>
</dbReference>
<protein>
    <submittedName>
        <fullName evidence="8">Nitrite reductase (NADH) small subunit</fullName>
        <ecNumber evidence="8">1.7.1.15</ecNumber>
    </submittedName>
</protein>
<evidence type="ECO:0000256" key="1">
    <source>
        <dbReference type="ARBA" id="ARBA00022714"/>
    </source>
</evidence>
<sequence length="121" mass="13263">MTVTTMTETWIDVCRVEDLEPDAGICALVEGHQVAIFYLPKLEEVFAIGNYDPFSHANVLSRGLTGDIGGEPVVASPVYKQHFNLRTGRCLEDKSISVPCYPARITKGRVQIQLSAQGDPV</sequence>
<dbReference type="Gene3D" id="2.102.10.10">
    <property type="entry name" value="Rieske [2Fe-2S] iron-sulphur domain"/>
    <property type="match status" value="1"/>
</dbReference>
<feature type="domain" description="Rieske" evidence="7">
    <location>
        <begin position="11"/>
        <end position="112"/>
    </location>
</feature>
<keyword evidence="9" id="KW-1185">Reference proteome</keyword>
<dbReference type="InterPro" id="IPR017881">
    <property type="entry name" value="NirD"/>
</dbReference>
<dbReference type="InterPro" id="IPR017941">
    <property type="entry name" value="Rieske_2Fe-2S"/>
</dbReference>
<dbReference type="GO" id="GO:0042128">
    <property type="term" value="P:nitrate assimilation"/>
    <property type="evidence" value="ECO:0007669"/>
    <property type="project" value="UniProtKB-KW"/>
</dbReference>
<accession>A0AAU9C885</accession>
<evidence type="ECO:0000256" key="6">
    <source>
        <dbReference type="ARBA" id="ARBA00023063"/>
    </source>
</evidence>
<dbReference type="PANTHER" id="PTHR40562">
    <property type="match status" value="1"/>
</dbReference>
<dbReference type="GO" id="GO:0046872">
    <property type="term" value="F:metal ion binding"/>
    <property type="evidence" value="ECO:0007669"/>
    <property type="project" value="UniProtKB-KW"/>
</dbReference>
<dbReference type="GO" id="GO:0051537">
    <property type="term" value="F:2 iron, 2 sulfur cluster binding"/>
    <property type="evidence" value="ECO:0007669"/>
    <property type="project" value="UniProtKB-KW"/>
</dbReference>
<dbReference type="AlphaFoldDB" id="A0AAU9C885"/>
<organism evidence="8 9">
    <name type="scientific">Methylomarinovum tepidoasis</name>
    <dbReference type="NCBI Taxonomy" id="2840183"/>
    <lineage>
        <taxon>Bacteria</taxon>
        <taxon>Pseudomonadati</taxon>
        <taxon>Pseudomonadota</taxon>
        <taxon>Gammaproteobacteria</taxon>
        <taxon>Methylococcales</taxon>
        <taxon>Methylothermaceae</taxon>
        <taxon>Methylomarinovum</taxon>
    </lineage>
</organism>
<keyword evidence="2" id="KW-0479">Metal-binding</keyword>
<dbReference type="GO" id="GO:0106316">
    <property type="term" value="F:nitrite reductase (NADH) activity"/>
    <property type="evidence" value="ECO:0007669"/>
    <property type="project" value="UniProtKB-EC"/>
</dbReference>
<evidence type="ECO:0000256" key="2">
    <source>
        <dbReference type="ARBA" id="ARBA00022723"/>
    </source>
</evidence>
<dbReference type="KEGG" id="meiy:MIN45_P0413"/>
<dbReference type="PROSITE" id="PS51296">
    <property type="entry name" value="RIESKE"/>
    <property type="match status" value="1"/>
</dbReference>
<evidence type="ECO:0000259" key="7">
    <source>
        <dbReference type="PROSITE" id="PS51296"/>
    </source>
</evidence>
<evidence type="ECO:0000313" key="8">
    <source>
        <dbReference type="EMBL" id="BCX88046.1"/>
    </source>
</evidence>
<reference evidence="9" key="1">
    <citation type="journal article" date="2024" name="Int. J. Syst. Evol. Microbiol.">
        <title>Methylomarinovum tepidoasis sp. nov., a moderately thermophilic methanotroph of the family Methylothermaceae isolated from a deep-sea hydrothermal field.</title>
        <authorList>
            <person name="Hirayama H."/>
            <person name="Takaki Y."/>
            <person name="Abe M."/>
            <person name="Miyazaki M."/>
            <person name="Uematsu K."/>
            <person name="Matsui Y."/>
            <person name="Takai K."/>
        </authorList>
    </citation>
    <scope>NUCLEOTIDE SEQUENCE [LARGE SCALE GENOMIC DNA]</scope>
    <source>
        <strain evidence="9">IN45</strain>
    </source>
</reference>
<dbReference type="Pfam" id="PF13806">
    <property type="entry name" value="Rieske_2"/>
    <property type="match status" value="1"/>
</dbReference>
<evidence type="ECO:0000256" key="5">
    <source>
        <dbReference type="ARBA" id="ARBA00023014"/>
    </source>
</evidence>
<evidence type="ECO:0000256" key="4">
    <source>
        <dbReference type="ARBA" id="ARBA00023004"/>
    </source>
</evidence>
<keyword evidence="5" id="KW-0411">Iron-sulfur</keyword>